<organism evidence="1 2">
    <name type="scientific">Catellatospora aurea</name>
    <dbReference type="NCBI Taxonomy" id="1337874"/>
    <lineage>
        <taxon>Bacteria</taxon>
        <taxon>Bacillati</taxon>
        <taxon>Actinomycetota</taxon>
        <taxon>Actinomycetes</taxon>
        <taxon>Micromonosporales</taxon>
        <taxon>Micromonosporaceae</taxon>
        <taxon>Catellatospora</taxon>
    </lineage>
</organism>
<evidence type="ECO:0000313" key="2">
    <source>
        <dbReference type="Proteomes" id="UP001596392"/>
    </source>
</evidence>
<gene>
    <name evidence="1" type="ORF">ACFQO7_19130</name>
</gene>
<sequence length="172" mass="18276">MLIVFSGLPGSGKTTLSRPVAAALGATWLRVDAIESAMWRAGVDPAQPTGLAAYVVADALADAHLAVGATVVVDAVNAVEPARAGWRELAARHGAVMHAIEVVCGDEAEHRRRVQARVPEHDQAFQPSWDEVRAREFTPWRQPRLLVDTCAGDTPANVRLILGAIRGHAAPA</sequence>
<dbReference type="PANTHER" id="PTHR37807">
    <property type="entry name" value="OS07G0160300 PROTEIN"/>
    <property type="match status" value="1"/>
</dbReference>
<dbReference type="PANTHER" id="PTHR37807:SF3">
    <property type="entry name" value="OS07G0160300 PROTEIN"/>
    <property type="match status" value="1"/>
</dbReference>
<proteinExistence type="predicted"/>
<reference evidence="2" key="1">
    <citation type="journal article" date="2019" name="Int. J. Syst. Evol. Microbiol.">
        <title>The Global Catalogue of Microorganisms (GCM) 10K type strain sequencing project: providing services to taxonomists for standard genome sequencing and annotation.</title>
        <authorList>
            <consortium name="The Broad Institute Genomics Platform"/>
            <consortium name="The Broad Institute Genome Sequencing Center for Infectious Disease"/>
            <person name="Wu L."/>
            <person name="Ma J."/>
        </authorList>
    </citation>
    <scope>NUCLEOTIDE SEQUENCE [LARGE SCALE GENOMIC DNA]</scope>
    <source>
        <strain evidence="2">CGMCC 1.9106</strain>
    </source>
</reference>
<dbReference type="RefSeq" id="WP_376807621.1">
    <property type="nucleotide sequence ID" value="NZ_JBHTAC010000018.1"/>
</dbReference>
<comment type="caution">
    <text evidence="1">The sequence shown here is derived from an EMBL/GenBank/DDBJ whole genome shotgun (WGS) entry which is preliminary data.</text>
</comment>
<protein>
    <submittedName>
        <fullName evidence="1">AAA family ATPase</fullName>
    </submittedName>
</protein>
<dbReference type="EMBL" id="JBHTAC010000018">
    <property type="protein sequence ID" value="MFC7244594.1"/>
    <property type="molecule type" value="Genomic_DNA"/>
</dbReference>
<accession>A0ABW2H1W9</accession>
<dbReference type="Pfam" id="PF13671">
    <property type="entry name" value="AAA_33"/>
    <property type="match status" value="1"/>
</dbReference>
<name>A0ABW2H1W9_9ACTN</name>
<keyword evidence="2" id="KW-1185">Reference proteome</keyword>
<dbReference type="Gene3D" id="3.40.50.300">
    <property type="entry name" value="P-loop containing nucleotide triphosphate hydrolases"/>
    <property type="match status" value="1"/>
</dbReference>
<dbReference type="InterPro" id="IPR027417">
    <property type="entry name" value="P-loop_NTPase"/>
</dbReference>
<dbReference type="Proteomes" id="UP001596392">
    <property type="component" value="Unassembled WGS sequence"/>
</dbReference>
<evidence type="ECO:0000313" key="1">
    <source>
        <dbReference type="EMBL" id="MFC7244594.1"/>
    </source>
</evidence>
<dbReference type="SUPFAM" id="SSF52540">
    <property type="entry name" value="P-loop containing nucleoside triphosphate hydrolases"/>
    <property type="match status" value="1"/>
</dbReference>